<comment type="similarity">
    <text evidence="1">Belongs to the peptidase M32 family.</text>
</comment>
<evidence type="ECO:0000256" key="3">
    <source>
        <dbReference type="PIRSR" id="PIRSR006615-2"/>
    </source>
</evidence>
<evidence type="ECO:0000313" key="4">
    <source>
        <dbReference type="EMBL" id="RUL86923.1"/>
    </source>
</evidence>
<comment type="function">
    <text evidence="1">Broad specificity carboxypetidase that releases amino acids sequentially from the C-terminus, including neutral, aromatic, polar and basic residues.</text>
</comment>
<keyword evidence="1" id="KW-0378">Hydrolase</keyword>
<dbReference type="EC" id="3.4.17.19" evidence="1"/>
<dbReference type="Gene3D" id="1.10.1370.30">
    <property type="match status" value="1"/>
</dbReference>
<evidence type="ECO:0000256" key="2">
    <source>
        <dbReference type="PIRSR" id="PIRSR006615-1"/>
    </source>
</evidence>
<evidence type="ECO:0000313" key="5">
    <source>
        <dbReference type="Proteomes" id="UP000280296"/>
    </source>
</evidence>
<organism evidence="4 5">
    <name type="scientific">Tautonia sociabilis</name>
    <dbReference type="NCBI Taxonomy" id="2080755"/>
    <lineage>
        <taxon>Bacteria</taxon>
        <taxon>Pseudomonadati</taxon>
        <taxon>Planctomycetota</taxon>
        <taxon>Planctomycetia</taxon>
        <taxon>Isosphaerales</taxon>
        <taxon>Isosphaeraceae</taxon>
        <taxon>Tautonia</taxon>
    </lineage>
</organism>
<dbReference type="Pfam" id="PF02074">
    <property type="entry name" value="Peptidase_M32"/>
    <property type="match status" value="1"/>
</dbReference>
<keyword evidence="2" id="KW-0862">Zinc</keyword>
<dbReference type="GO" id="GO:0006508">
    <property type="term" value="P:proteolysis"/>
    <property type="evidence" value="ECO:0007669"/>
    <property type="project" value="UniProtKB-UniRule"/>
</dbReference>
<dbReference type="PIRSF" id="PIRSF006615">
    <property type="entry name" value="Zn_crbxpep_Taq"/>
    <property type="match status" value="1"/>
</dbReference>
<keyword evidence="1 2" id="KW-0479">Metal-binding</keyword>
<reference evidence="4 5" key="1">
    <citation type="submission" date="2018-12" db="EMBL/GenBank/DDBJ databases">
        <authorList>
            <person name="Toschakov S.V."/>
        </authorList>
    </citation>
    <scope>NUCLEOTIDE SEQUENCE [LARGE SCALE GENOMIC DNA]</scope>
    <source>
        <strain evidence="4 5">GM2012</strain>
    </source>
</reference>
<dbReference type="InterPro" id="IPR001333">
    <property type="entry name" value="Peptidase_M32_Taq"/>
</dbReference>
<comment type="cofactor">
    <cofactor evidence="2">
        <name>Zn(2+)</name>
        <dbReference type="ChEBI" id="CHEBI:29105"/>
    </cofactor>
    <text evidence="2">Binds 1 zinc ion per subunit.</text>
</comment>
<dbReference type="PANTHER" id="PTHR34217:SF1">
    <property type="entry name" value="CARBOXYPEPTIDASE 1"/>
    <property type="match status" value="1"/>
</dbReference>
<dbReference type="OrthoDB" id="9772308at2"/>
<dbReference type="AlphaFoldDB" id="A0A432MHU1"/>
<keyword evidence="1 4" id="KW-0121">Carboxypeptidase</keyword>
<gene>
    <name evidence="4" type="ORF">TsocGM_14865</name>
</gene>
<keyword evidence="5" id="KW-1185">Reference proteome</keyword>
<dbReference type="GO" id="GO:0046872">
    <property type="term" value="F:metal ion binding"/>
    <property type="evidence" value="ECO:0007669"/>
    <property type="project" value="UniProtKB-KW"/>
</dbReference>
<keyword evidence="1" id="KW-0645">Protease</keyword>
<dbReference type="RefSeq" id="WP_126726258.1">
    <property type="nucleotide sequence ID" value="NZ_RYZH01000028.1"/>
</dbReference>
<comment type="caution">
    <text evidence="4">The sequence shown here is derived from an EMBL/GenBank/DDBJ whole genome shotgun (WGS) entry which is preliminary data.</text>
</comment>
<dbReference type="SUPFAM" id="SSF55486">
    <property type="entry name" value="Metalloproteases ('zincins'), catalytic domain"/>
    <property type="match status" value="1"/>
</dbReference>
<dbReference type="GO" id="GO:0004181">
    <property type="term" value="F:metallocarboxypeptidase activity"/>
    <property type="evidence" value="ECO:0007669"/>
    <property type="project" value="UniProtKB-UniRule"/>
</dbReference>
<sequence>MDPRASYDELIRRSREWSTLSSCSALLSWDEQTMMPPSGSSFRSEQLGLLAGLEHDRAADPRVGELLAIVEGSDLVADPESPEAVNVRELRRSFDRKTKLPRSLVEELARVTSRAQHEWVAARKARDFGRFLPWLGRVLSLKRQEADCVGAPSGDPYDALLDEYEPGATASQLSRLFDALRADLVPLVEAIAGATDRPDPAVLKGTFPVDRQKILGELVASSIGFDFDRGRLDTSAHPFCSGIAPGDCRITTRYRPDDFEESFFGVLHEVGHGLYEQGLDPDRFGTPMGASVSLGIHESQSRLWENLVGRGRPFWTHWFPIARRLFRDPLGHAEFDAFHRAINRVEPSLIRTQADEVTYNLHIIIRFDLERALLSGDLPPADLPSAWDERYRHDLGVVPPDASSGCLQDVHWSAGLIGYFPTYTLGNLYAAQLFDRATATLGDLDQSLSRGDALPLLHWLRDHIHRHARRHCPALLIQRATGSPPDPSPLVRSLRERYGPVYRL</sequence>
<dbReference type="PANTHER" id="PTHR34217">
    <property type="entry name" value="METAL-DEPENDENT CARBOXYPEPTIDASE"/>
    <property type="match status" value="1"/>
</dbReference>
<name>A0A432MHU1_9BACT</name>
<dbReference type="Proteomes" id="UP000280296">
    <property type="component" value="Unassembled WGS sequence"/>
</dbReference>
<feature type="binding site" evidence="2">
    <location>
        <position position="268"/>
    </location>
    <ligand>
        <name>Zn(2+)</name>
        <dbReference type="ChEBI" id="CHEBI:29105"/>
        <note>catalytic</note>
    </ligand>
</feature>
<dbReference type="EMBL" id="RYZH01000028">
    <property type="protein sequence ID" value="RUL86923.1"/>
    <property type="molecule type" value="Genomic_DNA"/>
</dbReference>
<feature type="binding site" evidence="2">
    <location>
        <position position="272"/>
    </location>
    <ligand>
        <name>Zn(2+)</name>
        <dbReference type="ChEBI" id="CHEBI:29105"/>
        <note>catalytic</note>
    </ligand>
</feature>
<proteinExistence type="inferred from homology"/>
<protein>
    <recommendedName>
        <fullName evidence="1">Metal-dependent carboxypeptidase</fullName>
        <ecNumber evidence="1">3.4.17.19</ecNumber>
    </recommendedName>
</protein>
<feature type="active site" description="Proton donor/acceptor" evidence="3">
    <location>
        <position position="269"/>
    </location>
</feature>
<feature type="binding site" evidence="2">
    <location>
        <position position="298"/>
    </location>
    <ligand>
        <name>Zn(2+)</name>
        <dbReference type="ChEBI" id="CHEBI:29105"/>
        <note>catalytic</note>
    </ligand>
</feature>
<keyword evidence="1" id="KW-0482">Metalloprotease</keyword>
<dbReference type="PRINTS" id="PR00998">
    <property type="entry name" value="CRBOXYPTASET"/>
</dbReference>
<comment type="catalytic activity">
    <reaction evidence="1">
        <text>Release of a C-terminal amino acid with broad specificity, except for -Pro.</text>
        <dbReference type="EC" id="3.4.17.19"/>
    </reaction>
</comment>
<dbReference type="PROSITE" id="PS52034">
    <property type="entry name" value="PEPTIDASE_M32"/>
    <property type="match status" value="1"/>
</dbReference>
<reference evidence="4 5" key="2">
    <citation type="submission" date="2019-01" db="EMBL/GenBank/DDBJ databases">
        <title>Tautonia sociabilis, a novel thermotolerant planctomycete of Isosphaeraceae family, isolated from a 4000 m deep subterranean habitat.</title>
        <authorList>
            <person name="Kovaleva O.L."/>
            <person name="Elcheninov A.G."/>
            <person name="Van Heerden E."/>
            <person name="Toshchakov S.V."/>
            <person name="Novikov A."/>
            <person name="Bonch-Osmolovskaya E.A."/>
            <person name="Kublanov I.V."/>
        </authorList>
    </citation>
    <scope>NUCLEOTIDE SEQUENCE [LARGE SCALE GENOMIC DNA]</scope>
    <source>
        <strain evidence="4 5">GM2012</strain>
    </source>
</reference>
<dbReference type="CDD" id="cd06460">
    <property type="entry name" value="M32_Taq"/>
    <property type="match status" value="1"/>
</dbReference>
<accession>A0A432MHU1</accession>
<evidence type="ECO:0000256" key="1">
    <source>
        <dbReference type="PIRNR" id="PIRNR006615"/>
    </source>
</evidence>